<dbReference type="Proteomes" id="UP001159427">
    <property type="component" value="Unassembled WGS sequence"/>
</dbReference>
<evidence type="ECO:0000313" key="2">
    <source>
        <dbReference type="EMBL" id="CAH3193192.1"/>
    </source>
</evidence>
<sequence>LYTQRQLILSPTSSLLKLLFGTFNHISKLSLRMKFLSLAIFVGLFLAACVSCSVAAKSASNNNARRKTITSGDFIILKSAHSNYSKLSLSCNKSGCQWTHCPSNDAEVSSSCSPENVEFKITARGETLGKPIKSGEKVSLTVRKYGPQDKLTCGKSSTTQCHLASIKGDMKGNNWLRYDNATFQIFSKEAEDSTPIHNGDVVGLKYLHCSGKAWLTKSGKFLYPRSCSRNDKTSCAKEDSFTGFKIFKS</sequence>
<organism evidence="2 3">
    <name type="scientific">Porites evermanni</name>
    <dbReference type="NCBI Taxonomy" id="104178"/>
    <lineage>
        <taxon>Eukaryota</taxon>
        <taxon>Metazoa</taxon>
        <taxon>Cnidaria</taxon>
        <taxon>Anthozoa</taxon>
        <taxon>Hexacorallia</taxon>
        <taxon>Scleractinia</taxon>
        <taxon>Fungiina</taxon>
        <taxon>Poritidae</taxon>
        <taxon>Porites</taxon>
    </lineage>
</organism>
<evidence type="ECO:0000256" key="1">
    <source>
        <dbReference type="SAM" id="Phobius"/>
    </source>
</evidence>
<comment type="caution">
    <text evidence="2">The sequence shown here is derived from an EMBL/GenBank/DDBJ whole genome shotgun (WGS) entry which is preliminary data.</text>
</comment>
<keyword evidence="1" id="KW-0472">Membrane</keyword>
<keyword evidence="3" id="KW-1185">Reference proteome</keyword>
<evidence type="ECO:0000313" key="3">
    <source>
        <dbReference type="Proteomes" id="UP001159427"/>
    </source>
</evidence>
<keyword evidence="1" id="KW-0812">Transmembrane</keyword>
<reference evidence="2 3" key="1">
    <citation type="submission" date="2022-05" db="EMBL/GenBank/DDBJ databases">
        <authorList>
            <consortium name="Genoscope - CEA"/>
            <person name="William W."/>
        </authorList>
    </citation>
    <scope>NUCLEOTIDE SEQUENCE [LARGE SCALE GENOMIC DNA]</scope>
</reference>
<accession>A0ABN8SRJ4</accession>
<feature type="non-terminal residue" evidence="2">
    <location>
        <position position="1"/>
    </location>
</feature>
<name>A0ABN8SRJ4_9CNID</name>
<gene>
    <name evidence="2" type="ORF">PEVE_00025382</name>
</gene>
<protein>
    <submittedName>
        <fullName evidence="2">Uncharacterized protein</fullName>
    </submittedName>
</protein>
<keyword evidence="1" id="KW-1133">Transmembrane helix</keyword>
<dbReference type="EMBL" id="CALNXI010003412">
    <property type="protein sequence ID" value="CAH3193192.1"/>
    <property type="molecule type" value="Genomic_DNA"/>
</dbReference>
<feature type="transmembrane region" description="Helical" evidence="1">
    <location>
        <begin position="35"/>
        <end position="56"/>
    </location>
</feature>
<proteinExistence type="predicted"/>